<evidence type="ECO:0000256" key="4">
    <source>
        <dbReference type="ARBA" id="ARBA00023163"/>
    </source>
</evidence>
<feature type="domain" description="TF-B3" evidence="7">
    <location>
        <begin position="275"/>
        <end position="373"/>
    </location>
</feature>
<gene>
    <name evidence="8" type="ORF">FNV43_RR11418</name>
</gene>
<keyword evidence="5" id="KW-0539">Nucleus</keyword>
<protein>
    <recommendedName>
        <fullName evidence="7">TF-B3 domain-containing protein</fullName>
    </recommendedName>
</protein>
<dbReference type="InterPro" id="IPR015300">
    <property type="entry name" value="DNA-bd_pseudobarrel_sf"/>
</dbReference>
<dbReference type="GO" id="GO:0005634">
    <property type="term" value="C:nucleus"/>
    <property type="evidence" value="ECO:0007669"/>
    <property type="project" value="UniProtKB-SubCell"/>
</dbReference>
<accession>A0A8K0MH88</accession>
<dbReference type="InterPro" id="IPR044837">
    <property type="entry name" value="REM16-like"/>
</dbReference>
<dbReference type="PANTHER" id="PTHR31391:SF157">
    <property type="entry name" value="B3 DOMAIN-CONTAINING PROTEIN REM16"/>
    <property type="match status" value="1"/>
</dbReference>
<organism evidence="8 9">
    <name type="scientific">Rhamnella rubrinervis</name>
    <dbReference type="NCBI Taxonomy" id="2594499"/>
    <lineage>
        <taxon>Eukaryota</taxon>
        <taxon>Viridiplantae</taxon>
        <taxon>Streptophyta</taxon>
        <taxon>Embryophyta</taxon>
        <taxon>Tracheophyta</taxon>
        <taxon>Spermatophyta</taxon>
        <taxon>Magnoliopsida</taxon>
        <taxon>eudicotyledons</taxon>
        <taxon>Gunneridae</taxon>
        <taxon>Pentapetalae</taxon>
        <taxon>rosids</taxon>
        <taxon>fabids</taxon>
        <taxon>Rosales</taxon>
        <taxon>Rhamnaceae</taxon>
        <taxon>rhamnoid group</taxon>
        <taxon>Rhamneae</taxon>
        <taxon>Rhamnella</taxon>
    </lineage>
</organism>
<sequence length="400" mass="45529">MGEPCKDCTKWTEDIYWTHFQPKHFSHILLNGFDQQLAIPKKFSNNLKQKLPESVALRGPSGVTWTVGITNKEDTLFFKHGWQEFVKDHALGPNDMLVFRYNGESQFDVLMFDGQSLCEKEASYFIRKCGHTELESGCLANKGKTRKTSCEEAQASSKNGGCSVLEKSEDNGSTGLPSEEQVIVTSTAHKNELRKEDNSNPPTRSRRLAAKRGRPPTYSVGVVNYKSDEEEDTPTPNNGSEAYFTQYVSSRRPVTEEEKKEALISASRELDSESFMLVMRPSHVYKRFYVLMPSFWSMNHLGPEKQDLILRIEKNCWRTRFSYNKVRRAGALTCGWKYFAVDNNLEEFDVCLFKPGAQIANTYVLDVQIFRAVHEITPLTGVASAKSKTKSNKRKLVKEN</sequence>
<feature type="domain" description="TF-B3" evidence="7">
    <location>
        <begin position="22"/>
        <end position="115"/>
    </location>
</feature>
<dbReference type="Pfam" id="PF02362">
    <property type="entry name" value="B3"/>
    <property type="match status" value="2"/>
</dbReference>
<feature type="region of interest" description="Disordered" evidence="6">
    <location>
        <begin position="153"/>
        <end position="221"/>
    </location>
</feature>
<dbReference type="SMART" id="SM01019">
    <property type="entry name" value="B3"/>
    <property type="match status" value="2"/>
</dbReference>
<keyword evidence="9" id="KW-1185">Reference proteome</keyword>
<keyword evidence="3" id="KW-0238">DNA-binding</keyword>
<dbReference type="PANTHER" id="PTHR31391">
    <property type="entry name" value="B3 DOMAIN-CONTAINING PROTEIN OS11G0197600-RELATED"/>
    <property type="match status" value="1"/>
</dbReference>
<evidence type="ECO:0000256" key="6">
    <source>
        <dbReference type="SAM" id="MobiDB-lite"/>
    </source>
</evidence>
<dbReference type="InterPro" id="IPR003340">
    <property type="entry name" value="B3_DNA-bd"/>
</dbReference>
<evidence type="ECO:0000256" key="1">
    <source>
        <dbReference type="ARBA" id="ARBA00004123"/>
    </source>
</evidence>
<evidence type="ECO:0000313" key="9">
    <source>
        <dbReference type="Proteomes" id="UP000796880"/>
    </source>
</evidence>
<comment type="subcellular location">
    <subcellularLocation>
        <location evidence="1">Nucleus</location>
    </subcellularLocation>
</comment>
<evidence type="ECO:0000313" key="8">
    <source>
        <dbReference type="EMBL" id="KAF3446239.1"/>
    </source>
</evidence>
<dbReference type="Proteomes" id="UP000796880">
    <property type="component" value="Unassembled WGS sequence"/>
</dbReference>
<comment type="caution">
    <text evidence="8">The sequence shown here is derived from an EMBL/GenBank/DDBJ whole genome shotgun (WGS) entry which is preliminary data.</text>
</comment>
<evidence type="ECO:0000256" key="3">
    <source>
        <dbReference type="ARBA" id="ARBA00023125"/>
    </source>
</evidence>
<dbReference type="AlphaFoldDB" id="A0A8K0MH88"/>
<dbReference type="CDD" id="cd10017">
    <property type="entry name" value="B3_DNA"/>
    <property type="match status" value="2"/>
</dbReference>
<evidence type="ECO:0000256" key="5">
    <source>
        <dbReference type="ARBA" id="ARBA00023242"/>
    </source>
</evidence>
<evidence type="ECO:0000259" key="7">
    <source>
        <dbReference type="PROSITE" id="PS50863"/>
    </source>
</evidence>
<dbReference type="EMBL" id="VOIH02000005">
    <property type="protein sequence ID" value="KAF3446239.1"/>
    <property type="molecule type" value="Genomic_DNA"/>
</dbReference>
<dbReference type="Gene3D" id="2.40.330.10">
    <property type="entry name" value="DNA-binding pseudobarrel domain"/>
    <property type="match status" value="2"/>
</dbReference>
<proteinExistence type="predicted"/>
<dbReference type="GO" id="GO:0003677">
    <property type="term" value="F:DNA binding"/>
    <property type="evidence" value="ECO:0007669"/>
    <property type="project" value="UniProtKB-KW"/>
</dbReference>
<dbReference type="SUPFAM" id="SSF101936">
    <property type="entry name" value="DNA-binding pseudobarrel domain"/>
    <property type="match status" value="2"/>
</dbReference>
<feature type="compositionally biased region" description="Basic residues" evidence="6">
    <location>
        <begin position="204"/>
        <end position="214"/>
    </location>
</feature>
<dbReference type="OrthoDB" id="1183279at2759"/>
<evidence type="ECO:0000256" key="2">
    <source>
        <dbReference type="ARBA" id="ARBA00023015"/>
    </source>
</evidence>
<name>A0A8K0MH88_9ROSA</name>
<keyword evidence="4" id="KW-0804">Transcription</keyword>
<keyword evidence="2" id="KW-0805">Transcription regulation</keyword>
<reference evidence="8" key="1">
    <citation type="submission" date="2020-03" db="EMBL/GenBank/DDBJ databases">
        <title>A high-quality chromosome-level genome assembly of a woody plant with both climbing and erect habits, Rhamnella rubrinervis.</title>
        <authorList>
            <person name="Lu Z."/>
            <person name="Yang Y."/>
            <person name="Zhu X."/>
            <person name="Sun Y."/>
        </authorList>
    </citation>
    <scope>NUCLEOTIDE SEQUENCE</scope>
    <source>
        <strain evidence="8">BYM</strain>
        <tissue evidence="8">Leaf</tissue>
    </source>
</reference>
<feature type="compositionally biased region" description="Basic and acidic residues" evidence="6">
    <location>
        <begin position="189"/>
        <end position="198"/>
    </location>
</feature>
<dbReference type="PROSITE" id="PS50863">
    <property type="entry name" value="B3"/>
    <property type="match status" value="2"/>
</dbReference>